<dbReference type="EMBL" id="JADWDJ010000004">
    <property type="protein sequence ID" value="KAG5282755.1"/>
    <property type="molecule type" value="Genomic_DNA"/>
</dbReference>
<evidence type="ECO:0000313" key="4">
    <source>
        <dbReference type="Proteomes" id="UP000823561"/>
    </source>
</evidence>
<dbReference type="PANTHER" id="PTHR15304">
    <property type="entry name" value="MYOD FAMILY INHIBITOR"/>
    <property type="match status" value="1"/>
</dbReference>
<dbReference type="PANTHER" id="PTHR15304:SF2">
    <property type="entry name" value="MYOD FAMILY INHIBITOR DOMAIN-CONTAINING PROTEIN 2"/>
    <property type="match status" value="1"/>
</dbReference>
<accession>A0AAV6H9Q0</accession>
<comment type="similarity">
    <text evidence="1">Belongs to the MDFI family.</text>
</comment>
<proteinExistence type="inferred from homology"/>
<evidence type="ECO:0000256" key="2">
    <source>
        <dbReference type="SAM" id="MobiDB-lite"/>
    </source>
</evidence>
<feature type="compositionally biased region" description="Basic and acidic residues" evidence="2">
    <location>
        <begin position="11"/>
        <end position="25"/>
    </location>
</feature>
<evidence type="ECO:0000256" key="1">
    <source>
        <dbReference type="ARBA" id="ARBA00025778"/>
    </source>
</evidence>
<sequence length="176" mass="19001">MDGKTTGTDLDVSRDRKGPVTDGLKSGHREEVVVSGIRRLSTISEKDADVSSLDGVGNQWAGSSSSLLSSDKHLLSSDFTSFESNMPDSGDDCASLLLACLHCRFSELLSLIPEACERSVVRCCPSCGYYRASKEPSRANDCCSCNMSCDCGLLDSCQETSELIELAMEISEVCYR</sequence>
<dbReference type="InterPro" id="IPR026134">
    <property type="entry name" value="MDFI/MDFIC"/>
</dbReference>
<comment type="caution">
    <text evidence="3">The sequence shown here is derived from an EMBL/GenBank/DDBJ whole genome shotgun (WGS) entry which is preliminary data.</text>
</comment>
<evidence type="ECO:0000313" key="3">
    <source>
        <dbReference type="EMBL" id="KAG5282755.1"/>
    </source>
</evidence>
<dbReference type="AlphaFoldDB" id="A0AAV6H9Q0"/>
<dbReference type="Pfam" id="PF15316">
    <property type="entry name" value="MDFI"/>
    <property type="match status" value="1"/>
</dbReference>
<evidence type="ECO:0008006" key="5">
    <source>
        <dbReference type="Google" id="ProtNLM"/>
    </source>
</evidence>
<protein>
    <recommendedName>
        <fullName evidence="5">MyoD family inhibitor domain containing 2</fullName>
    </recommendedName>
</protein>
<dbReference type="Proteomes" id="UP000823561">
    <property type="component" value="Chromosome 4"/>
</dbReference>
<dbReference type="GO" id="GO:0010468">
    <property type="term" value="P:regulation of gene expression"/>
    <property type="evidence" value="ECO:0007669"/>
    <property type="project" value="UniProtKB-ARBA"/>
</dbReference>
<organism evidence="3 4">
    <name type="scientific">Alosa alosa</name>
    <name type="common">allis shad</name>
    <dbReference type="NCBI Taxonomy" id="278164"/>
    <lineage>
        <taxon>Eukaryota</taxon>
        <taxon>Metazoa</taxon>
        <taxon>Chordata</taxon>
        <taxon>Craniata</taxon>
        <taxon>Vertebrata</taxon>
        <taxon>Euteleostomi</taxon>
        <taxon>Actinopterygii</taxon>
        <taxon>Neopterygii</taxon>
        <taxon>Teleostei</taxon>
        <taxon>Clupei</taxon>
        <taxon>Clupeiformes</taxon>
        <taxon>Clupeoidei</taxon>
        <taxon>Clupeidae</taxon>
        <taxon>Alosa</taxon>
    </lineage>
</organism>
<reference evidence="3" key="1">
    <citation type="submission" date="2020-10" db="EMBL/GenBank/DDBJ databases">
        <title>Chromosome-scale genome assembly of the Allis shad, Alosa alosa.</title>
        <authorList>
            <person name="Margot Z."/>
            <person name="Christophe K."/>
            <person name="Cabau C."/>
            <person name="Louis A."/>
            <person name="Berthelot C."/>
            <person name="Parey E."/>
            <person name="Roest Crollius H."/>
            <person name="Montfort J."/>
            <person name="Robinson-Rechavi M."/>
            <person name="Bucao C."/>
            <person name="Bouchez O."/>
            <person name="Gislard M."/>
            <person name="Lluch J."/>
            <person name="Milhes M."/>
            <person name="Lampietro C."/>
            <person name="Lopez Roques C."/>
            <person name="Donnadieu C."/>
            <person name="Braasch I."/>
            <person name="Desvignes T."/>
            <person name="Postlethwait J."/>
            <person name="Bobe J."/>
            <person name="Guiguen Y."/>
        </authorList>
    </citation>
    <scope>NUCLEOTIDE SEQUENCE</scope>
    <source>
        <strain evidence="3">M-15738</strain>
        <tissue evidence="3">Blood</tissue>
    </source>
</reference>
<gene>
    <name evidence="3" type="ORF">AALO_G00059600</name>
</gene>
<keyword evidence="4" id="KW-1185">Reference proteome</keyword>
<feature type="region of interest" description="Disordered" evidence="2">
    <location>
        <begin position="1"/>
        <end position="25"/>
    </location>
</feature>
<name>A0AAV6H9Q0_9TELE</name>